<evidence type="ECO:0000313" key="3">
    <source>
        <dbReference type="Proteomes" id="UP000254282"/>
    </source>
</evidence>
<sequence>MKKLQLNKKTIQTLNKEQMQQIDGGLCLISCASGSRKGKECCTPGSQVDIKIKLTLGGDGGAEPPFPRPQ</sequence>
<proteinExistence type="predicted"/>
<reference evidence="1 4" key="2">
    <citation type="submission" date="2018-11" db="EMBL/GenBank/DDBJ databases">
        <title>Proposal to divide the Flavobacteriaceae and reorganize its genera based on Amino Acid Identity values calculated from whole genome sequences.</title>
        <authorList>
            <person name="Nicholson A.C."/>
            <person name="Gulvik C.A."/>
            <person name="Whitney A.M."/>
            <person name="Humrighouse B.W."/>
            <person name="Bell M."/>
            <person name="Holmes B."/>
            <person name="Steigerwalt A."/>
            <person name="Villarma A."/>
            <person name="Sheth M."/>
            <person name="Batra D."/>
            <person name="Pryor J."/>
            <person name="Bernardet J.-F."/>
            <person name="Hugo C."/>
            <person name="Kampfer P."/>
            <person name="Newman J."/>
            <person name="Mcquiston J.R."/>
        </authorList>
    </citation>
    <scope>NUCLEOTIDE SEQUENCE [LARGE SCALE GENOMIC DNA]</scope>
    <source>
        <strain evidence="1 4">G0211</strain>
    </source>
</reference>
<dbReference type="Proteomes" id="UP000269076">
    <property type="component" value="Chromosome"/>
</dbReference>
<name>A0A381FQN1_9FLAO</name>
<dbReference type="Proteomes" id="UP000254282">
    <property type="component" value="Unassembled WGS sequence"/>
</dbReference>
<dbReference type="InterPro" id="IPR058238">
    <property type="entry name" value="Lant_leader_dom"/>
</dbReference>
<protein>
    <submittedName>
        <fullName evidence="2">Uncharacterized protein</fullName>
    </submittedName>
</protein>
<accession>A0A381FQN1</accession>
<organism evidence="2 3">
    <name type="scientific">Chryseobacterium indoltheticum</name>
    <dbReference type="NCBI Taxonomy" id="254"/>
    <lineage>
        <taxon>Bacteria</taxon>
        <taxon>Pseudomonadati</taxon>
        <taxon>Bacteroidota</taxon>
        <taxon>Flavobacteriia</taxon>
        <taxon>Flavobacteriales</taxon>
        <taxon>Weeksellaceae</taxon>
        <taxon>Chryseobacterium group</taxon>
        <taxon>Chryseobacterium</taxon>
    </lineage>
</organism>
<evidence type="ECO:0000313" key="1">
    <source>
        <dbReference type="EMBL" id="AZA63028.1"/>
    </source>
</evidence>
<dbReference type="EMBL" id="UFVR01000004">
    <property type="protein sequence ID" value="SUX48868.1"/>
    <property type="molecule type" value="Genomic_DNA"/>
</dbReference>
<gene>
    <name evidence="1" type="ORF">EG340_19255</name>
    <name evidence="2" type="ORF">NCTC13532_04479</name>
</gene>
<dbReference type="RefSeq" id="WP_115621856.1">
    <property type="nucleotide sequence ID" value="NZ_CP033928.1"/>
</dbReference>
<reference evidence="2 3" key="1">
    <citation type="submission" date="2018-06" db="EMBL/GenBank/DDBJ databases">
        <authorList>
            <consortium name="Pathogen Informatics"/>
            <person name="Doyle S."/>
        </authorList>
    </citation>
    <scope>NUCLEOTIDE SEQUENCE [LARGE SCALE GENOMIC DNA]</scope>
    <source>
        <strain evidence="2 3">NCTC13532</strain>
    </source>
</reference>
<dbReference type="EMBL" id="CP033928">
    <property type="protein sequence ID" value="AZA63028.1"/>
    <property type="molecule type" value="Genomic_DNA"/>
</dbReference>
<evidence type="ECO:0000313" key="4">
    <source>
        <dbReference type="Proteomes" id="UP000269076"/>
    </source>
</evidence>
<evidence type="ECO:0000313" key="2">
    <source>
        <dbReference type="EMBL" id="SUX48868.1"/>
    </source>
</evidence>
<dbReference type="AlphaFoldDB" id="A0A381FQN1"/>
<dbReference type="NCBIfam" id="NF038153">
    <property type="entry name" value="lant_leader_L1a"/>
    <property type="match status" value="1"/>
</dbReference>